<name>A0A6A6Y1T2_9PEZI</name>
<dbReference type="InterPro" id="IPR013083">
    <property type="entry name" value="Znf_RING/FYVE/PHD"/>
</dbReference>
<protein>
    <recommendedName>
        <fullName evidence="3">RING-type domain-containing protein</fullName>
    </recommendedName>
</protein>
<evidence type="ECO:0000313" key="4">
    <source>
        <dbReference type="EMBL" id="KAF2802599.1"/>
    </source>
</evidence>
<organism evidence="4">
    <name type="scientific">Mytilinidion resinicola</name>
    <dbReference type="NCBI Taxonomy" id="574789"/>
    <lineage>
        <taxon>Eukaryota</taxon>
        <taxon>Fungi</taxon>
        <taxon>Dikarya</taxon>
        <taxon>Ascomycota</taxon>
        <taxon>Pezizomycotina</taxon>
        <taxon>Dothideomycetes</taxon>
        <taxon>Pleosporomycetidae</taxon>
        <taxon>Mytilinidiales</taxon>
        <taxon>Mytilinidiaceae</taxon>
        <taxon>Mytilinidion</taxon>
    </lineage>
</organism>
<sequence length="227" mass="26766">MPRYRPPPTVEQFWDTYVYHLPTTPLSIQKILRGRRKHCPICLKPFSARHQCVLVDTFTKSFKCHHFIGRACLRNALKKDNHCPICRTTLHAPSWREWWEGVKYDLHPRVLCGDLRRTWRRLTREERIFISCILSNVFLASILVVQLLSLRRDSLAILAVVILMAVAFAIALCQTPHLRRKDGRWVADMLHACSVLFLYVWVVVRMPKYLAHGTALRVWGLRLWEMR</sequence>
<gene>
    <name evidence="4 6" type="ORF">BDZ99DRAFT_468806</name>
</gene>
<keyword evidence="2" id="KW-1133">Transmembrane helix</keyword>
<accession>A0A6A6Y1T2</accession>
<keyword evidence="1" id="KW-0863">Zinc-finger</keyword>
<feature type="transmembrane region" description="Helical" evidence="2">
    <location>
        <begin position="154"/>
        <end position="173"/>
    </location>
</feature>
<keyword evidence="1" id="KW-0479">Metal-binding</keyword>
<evidence type="ECO:0000313" key="6">
    <source>
        <dbReference type="RefSeq" id="XP_033569563.1"/>
    </source>
</evidence>
<keyword evidence="5" id="KW-1185">Reference proteome</keyword>
<feature type="transmembrane region" description="Helical" evidence="2">
    <location>
        <begin position="185"/>
        <end position="204"/>
    </location>
</feature>
<feature type="domain" description="RING-type" evidence="3">
    <location>
        <begin position="39"/>
        <end position="87"/>
    </location>
</feature>
<dbReference type="AlphaFoldDB" id="A0A6A6Y1T2"/>
<evidence type="ECO:0000256" key="1">
    <source>
        <dbReference type="PROSITE-ProRule" id="PRU00175"/>
    </source>
</evidence>
<dbReference type="EMBL" id="MU003722">
    <property type="protein sequence ID" value="KAF2802599.1"/>
    <property type="molecule type" value="Genomic_DNA"/>
</dbReference>
<proteinExistence type="predicted"/>
<dbReference type="OrthoDB" id="8062037at2759"/>
<feature type="transmembrane region" description="Helical" evidence="2">
    <location>
        <begin position="128"/>
        <end position="148"/>
    </location>
</feature>
<reference evidence="6" key="2">
    <citation type="submission" date="2020-04" db="EMBL/GenBank/DDBJ databases">
        <authorList>
            <consortium name="NCBI Genome Project"/>
        </authorList>
    </citation>
    <scope>NUCLEOTIDE SEQUENCE</scope>
    <source>
        <strain evidence="6">CBS 304.34</strain>
    </source>
</reference>
<dbReference type="GO" id="GO:0008270">
    <property type="term" value="F:zinc ion binding"/>
    <property type="evidence" value="ECO:0007669"/>
    <property type="project" value="UniProtKB-KW"/>
</dbReference>
<evidence type="ECO:0000259" key="3">
    <source>
        <dbReference type="PROSITE" id="PS50089"/>
    </source>
</evidence>
<evidence type="ECO:0000313" key="5">
    <source>
        <dbReference type="Proteomes" id="UP000504636"/>
    </source>
</evidence>
<reference evidence="6" key="3">
    <citation type="submission" date="2025-04" db="UniProtKB">
        <authorList>
            <consortium name="RefSeq"/>
        </authorList>
    </citation>
    <scope>IDENTIFICATION</scope>
    <source>
        <strain evidence="6">CBS 304.34</strain>
    </source>
</reference>
<dbReference type="Pfam" id="PF13639">
    <property type="entry name" value="zf-RING_2"/>
    <property type="match status" value="1"/>
</dbReference>
<keyword evidence="1" id="KW-0862">Zinc</keyword>
<dbReference type="RefSeq" id="XP_033569563.1">
    <property type="nucleotide sequence ID" value="XM_033721347.1"/>
</dbReference>
<dbReference type="Gene3D" id="3.30.40.10">
    <property type="entry name" value="Zinc/RING finger domain, C3HC4 (zinc finger)"/>
    <property type="match status" value="1"/>
</dbReference>
<dbReference type="PROSITE" id="PS50089">
    <property type="entry name" value="ZF_RING_2"/>
    <property type="match status" value="1"/>
</dbReference>
<reference evidence="4 6" key="1">
    <citation type="journal article" date="2020" name="Stud. Mycol.">
        <title>101 Dothideomycetes genomes: a test case for predicting lifestyles and emergence of pathogens.</title>
        <authorList>
            <person name="Haridas S."/>
            <person name="Albert R."/>
            <person name="Binder M."/>
            <person name="Bloem J."/>
            <person name="Labutti K."/>
            <person name="Salamov A."/>
            <person name="Andreopoulos B."/>
            <person name="Baker S."/>
            <person name="Barry K."/>
            <person name="Bills G."/>
            <person name="Bluhm B."/>
            <person name="Cannon C."/>
            <person name="Castanera R."/>
            <person name="Culley D."/>
            <person name="Daum C."/>
            <person name="Ezra D."/>
            <person name="Gonzalez J."/>
            <person name="Henrissat B."/>
            <person name="Kuo A."/>
            <person name="Liang C."/>
            <person name="Lipzen A."/>
            <person name="Lutzoni F."/>
            <person name="Magnuson J."/>
            <person name="Mondo S."/>
            <person name="Nolan M."/>
            <person name="Ohm R."/>
            <person name="Pangilinan J."/>
            <person name="Park H.-J."/>
            <person name="Ramirez L."/>
            <person name="Alfaro M."/>
            <person name="Sun H."/>
            <person name="Tritt A."/>
            <person name="Yoshinaga Y."/>
            <person name="Zwiers L.-H."/>
            <person name="Turgeon B."/>
            <person name="Goodwin S."/>
            <person name="Spatafora J."/>
            <person name="Crous P."/>
            <person name="Grigoriev I."/>
        </authorList>
    </citation>
    <scope>NUCLEOTIDE SEQUENCE</scope>
    <source>
        <strain evidence="4 6">CBS 304.34</strain>
    </source>
</reference>
<dbReference type="SUPFAM" id="SSF57850">
    <property type="entry name" value="RING/U-box"/>
    <property type="match status" value="1"/>
</dbReference>
<evidence type="ECO:0000256" key="2">
    <source>
        <dbReference type="SAM" id="Phobius"/>
    </source>
</evidence>
<dbReference type="Proteomes" id="UP000504636">
    <property type="component" value="Unplaced"/>
</dbReference>
<dbReference type="GeneID" id="54462240"/>
<keyword evidence="2" id="KW-0812">Transmembrane</keyword>
<dbReference type="InterPro" id="IPR001841">
    <property type="entry name" value="Znf_RING"/>
</dbReference>
<keyword evidence="2" id="KW-0472">Membrane</keyword>